<dbReference type="RefSeq" id="WP_188372656.1">
    <property type="nucleotide sequence ID" value="NZ_BMDQ01000001.1"/>
</dbReference>
<evidence type="ECO:0008006" key="3">
    <source>
        <dbReference type="Google" id="ProtNLM"/>
    </source>
</evidence>
<proteinExistence type="predicted"/>
<accession>A0ABQ2BTD9</accession>
<comment type="caution">
    <text evidence="1">The sequence shown here is derived from an EMBL/GenBank/DDBJ whole genome shotgun (WGS) entry which is preliminary data.</text>
</comment>
<gene>
    <name evidence="1" type="ORF">GCM10011444_00180</name>
</gene>
<evidence type="ECO:0000313" key="1">
    <source>
        <dbReference type="EMBL" id="GGI55709.1"/>
    </source>
</evidence>
<dbReference type="Proteomes" id="UP000624701">
    <property type="component" value="Unassembled WGS sequence"/>
</dbReference>
<dbReference type="EMBL" id="BMDQ01000001">
    <property type="protein sequence ID" value="GGI55709.1"/>
    <property type="molecule type" value="Genomic_DNA"/>
</dbReference>
<organism evidence="1 2">
    <name type="scientific">Winogradskyella haliclonae</name>
    <dbReference type="NCBI Taxonomy" id="2048558"/>
    <lineage>
        <taxon>Bacteria</taxon>
        <taxon>Pseudomonadati</taxon>
        <taxon>Bacteroidota</taxon>
        <taxon>Flavobacteriia</taxon>
        <taxon>Flavobacteriales</taxon>
        <taxon>Flavobacteriaceae</taxon>
        <taxon>Winogradskyella</taxon>
    </lineage>
</organism>
<name>A0ABQ2BTD9_9FLAO</name>
<sequence>MQKTILKLFLGISFIGFSQSKESLSIKNGIDNPNMQTTHHFGIFSSRIQQNFKLKPYQKTKLTFNYASGNNFQPFVETHLPRDSDVREALSQVIWFQRRFDFIDQEATPADYYNIVIDAIIKEFRVNITLPIAKKHELGINLRSYLITDGSYPFSFFTSDETIEWFHSNIAGGEDPFGRRFYGLNQVNFSYTDRNGNTLQLDKNDFFIGGLEINHHYYPDFKFSKAKNLSFNFGSHIGINMSKFNPSVDIGISVNALKQIQFENKNELDIAAGTSLLRKNIIDFDEVIDLGNNLFIASLEGNVEFTKYTRKGNYNALGLNYQIQSRYNKKEETDYYRLLGNFRDINAGWHNGVTRLYVPLSNWSLIYTYGRKDFKLSMYLKQDFSVNNAPDIQTGINVSVPIIKSL</sequence>
<reference evidence="2" key="1">
    <citation type="journal article" date="2019" name="Int. J. Syst. Evol. Microbiol.">
        <title>The Global Catalogue of Microorganisms (GCM) 10K type strain sequencing project: providing services to taxonomists for standard genome sequencing and annotation.</title>
        <authorList>
            <consortium name="The Broad Institute Genomics Platform"/>
            <consortium name="The Broad Institute Genome Sequencing Center for Infectious Disease"/>
            <person name="Wu L."/>
            <person name="Ma J."/>
        </authorList>
    </citation>
    <scope>NUCLEOTIDE SEQUENCE [LARGE SCALE GENOMIC DNA]</scope>
    <source>
        <strain evidence="2">CCM 8681</strain>
    </source>
</reference>
<keyword evidence="2" id="KW-1185">Reference proteome</keyword>
<evidence type="ECO:0000313" key="2">
    <source>
        <dbReference type="Proteomes" id="UP000624701"/>
    </source>
</evidence>
<protein>
    <recommendedName>
        <fullName evidence="3">Phosphate-selective porin O/P</fullName>
    </recommendedName>
</protein>